<dbReference type="CDD" id="cd07813">
    <property type="entry name" value="COQ10p_like"/>
    <property type="match status" value="1"/>
</dbReference>
<reference evidence="4 5" key="1">
    <citation type="submission" date="2017-06" db="EMBL/GenBank/DDBJ databases">
        <title>Metabolic interaction between xylem feeders and their symbionts.</title>
        <authorList>
            <person name="Chouaia B."/>
        </authorList>
    </citation>
    <scope>NUCLEOTIDE SEQUENCE [LARGE SCALE GENOMIC DNA]</scope>
    <source>
        <strain evidence="4 5">Gra</strain>
    </source>
</reference>
<dbReference type="InterPro" id="IPR044996">
    <property type="entry name" value="COQ10-like"/>
</dbReference>
<gene>
    <name evidence="4" type="ORF">CEX73_01855</name>
</gene>
<evidence type="ECO:0000313" key="4">
    <source>
        <dbReference type="EMBL" id="PLK58668.1"/>
    </source>
</evidence>
<evidence type="ECO:0000259" key="3">
    <source>
        <dbReference type="Pfam" id="PF03364"/>
    </source>
</evidence>
<keyword evidence="4" id="KW-0830">Ubiquinone</keyword>
<dbReference type="InterPro" id="IPR023393">
    <property type="entry name" value="START-like_dom_sf"/>
</dbReference>
<keyword evidence="2" id="KW-1277">Toxin-antitoxin system</keyword>
<evidence type="ECO:0000256" key="1">
    <source>
        <dbReference type="ARBA" id="ARBA00008918"/>
    </source>
</evidence>
<organism evidence="4 5">
    <name type="scientific">Candidatus Palibaumannia cicadellinicola</name>
    <dbReference type="NCBI Taxonomy" id="186490"/>
    <lineage>
        <taxon>Bacteria</taxon>
        <taxon>Pseudomonadati</taxon>
        <taxon>Pseudomonadota</taxon>
        <taxon>Gammaproteobacteria</taxon>
        <taxon>Candidatus Palibaumannia</taxon>
    </lineage>
</organism>
<dbReference type="OrthoDB" id="9804759at2"/>
<proteinExistence type="inferred from homology"/>
<dbReference type="AlphaFoldDB" id="A0A2N4XXA6"/>
<evidence type="ECO:0000313" key="5">
    <source>
        <dbReference type="Proteomes" id="UP000234253"/>
    </source>
</evidence>
<dbReference type="Gene3D" id="3.30.530.20">
    <property type="match status" value="1"/>
</dbReference>
<dbReference type="InterPro" id="IPR005031">
    <property type="entry name" value="COQ10_START"/>
</dbReference>
<comment type="caution">
    <text evidence="4">The sequence shown here is derived from an EMBL/GenBank/DDBJ whole genome shotgun (WGS) entry which is preliminary data.</text>
</comment>
<sequence>MPLITRSAIVPYSVEQMFALVNNISAYPEFIPGCIASRVLAQHGCELTAEMNISKAGISKSFTTHNIIKKNKSIMMDLVEGPFSSLVGDWRFIQLSDDVSQVELYLNFELKNKFLDITLGKIFQEIANGMVMAFTRRAKEVYSA</sequence>
<dbReference type="GO" id="GO:0048039">
    <property type="term" value="F:ubiquinone binding"/>
    <property type="evidence" value="ECO:0007669"/>
    <property type="project" value="InterPro"/>
</dbReference>
<dbReference type="Pfam" id="PF03364">
    <property type="entry name" value="Polyketide_cyc"/>
    <property type="match status" value="1"/>
</dbReference>
<name>A0A2N4XXA6_9GAMM</name>
<feature type="domain" description="Coenzyme Q-binding protein COQ10 START" evidence="3">
    <location>
        <begin position="10"/>
        <end position="135"/>
    </location>
</feature>
<accession>A0A2N4XXA6</accession>
<dbReference type="RefSeq" id="WP_101626900.1">
    <property type="nucleotide sequence ID" value="NZ_NJPO01000092.1"/>
</dbReference>
<dbReference type="SUPFAM" id="SSF55961">
    <property type="entry name" value="Bet v1-like"/>
    <property type="match status" value="1"/>
</dbReference>
<evidence type="ECO:0000256" key="2">
    <source>
        <dbReference type="ARBA" id="ARBA00022649"/>
    </source>
</evidence>
<dbReference type="EMBL" id="NJPO01000092">
    <property type="protein sequence ID" value="PLK58668.1"/>
    <property type="molecule type" value="Genomic_DNA"/>
</dbReference>
<dbReference type="Proteomes" id="UP000234253">
    <property type="component" value="Unassembled WGS sequence"/>
</dbReference>
<dbReference type="GO" id="GO:0045333">
    <property type="term" value="P:cellular respiration"/>
    <property type="evidence" value="ECO:0007669"/>
    <property type="project" value="InterPro"/>
</dbReference>
<protein>
    <submittedName>
        <fullName evidence="4">Ubiquinone-binding protein</fullName>
    </submittedName>
</protein>
<comment type="similarity">
    <text evidence="1">Belongs to the ribosome association toxin RatA family.</text>
</comment>
<dbReference type="PANTHER" id="PTHR12901">
    <property type="entry name" value="SPERM PROTEIN HOMOLOG"/>
    <property type="match status" value="1"/>
</dbReference>
<dbReference type="PANTHER" id="PTHR12901:SF10">
    <property type="entry name" value="COENZYME Q-BINDING PROTEIN COQ10, MITOCHONDRIAL"/>
    <property type="match status" value="1"/>
</dbReference>